<keyword evidence="8" id="KW-1185">Reference proteome</keyword>
<reference evidence="7 8" key="1">
    <citation type="journal article" date="2009" name="Science">
        <title>Green evolution and dynamic adaptations revealed by genomes of the marine picoeukaryotes Micromonas.</title>
        <authorList>
            <person name="Worden A.Z."/>
            <person name="Lee J.H."/>
            <person name="Mock T."/>
            <person name="Rouze P."/>
            <person name="Simmons M.P."/>
            <person name="Aerts A.L."/>
            <person name="Allen A.E."/>
            <person name="Cuvelier M.L."/>
            <person name="Derelle E."/>
            <person name="Everett M.V."/>
            <person name="Foulon E."/>
            <person name="Grimwood J."/>
            <person name="Gundlach H."/>
            <person name="Henrissat B."/>
            <person name="Napoli C."/>
            <person name="McDonald S.M."/>
            <person name="Parker M.S."/>
            <person name="Rombauts S."/>
            <person name="Salamov A."/>
            <person name="Von Dassow P."/>
            <person name="Badger J.H."/>
            <person name="Coutinho P.M."/>
            <person name="Demir E."/>
            <person name="Dubchak I."/>
            <person name="Gentemann C."/>
            <person name="Eikrem W."/>
            <person name="Gready J.E."/>
            <person name="John U."/>
            <person name="Lanier W."/>
            <person name="Lindquist E.A."/>
            <person name="Lucas S."/>
            <person name="Mayer K.F."/>
            <person name="Moreau H."/>
            <person name="Not F."/>
            <person name="Otillar R."/>
            <person name="Panaud O."/>
            <person name="Pangilinan J."/>
            <person name="Paulsen I."/>
            <person name="Piegu B."/>
            <person name="Poliakov A."/>
            <person name="Robbens S."/>
            <person name="Schmutz J."/>
            <person name="Toulza E."/>
            <person name="Wyss T."/>
            <person name="Zelensky A."/>
            <person name="Zhou K."/>
            <person name="Armbrust E.V."/>
            <person name="Bhattacharya D."/>
            <person name="Goodenough U.W."/>
            <person name="Van de Peer Y."/>
            <person name="Grigoriev I.V."/>
        </authorList>
    </citation>
    <scope>NUCLEOTIDE SEQUENCE [LARGE SCALE GENOMIC DNA]</scope>
    <source>
        <strain evidence="7 8">CCMP1545</strain>
    </source>
</reference>
<dbReference type="GO" id="GO:0031314">
    <property type="term" value="C:extrinsic component of mitochondrial inner membrane"/>
    <property type="evidence" value="ECO:0007669"/>
    <property type="project" value="UniProtKB-UniRule"/>
</dbReference>
<feature type="binding site" evidence="5">
    <location>
        <position position="245"/>
    </location>
    <ligand>
        <name>Mg(2+)</name>
        <dbReference type="ChEBI" id="CHEBI:18420"/>
    </ligand>
</feature>
<comment type="similarity">
    <text evidence="5">Belongs to the class I-like SAM-binding methyltransferase superfamily. UbiG/COQ3 family.</text>
</comment>
<dbReference type="EC" id="2.1.1.-" evidence="5"/>
<dbReference type="SUPFAM" id="SSF53335">
    <property type="entry name" value="S-adenosyl-L-methionine-dependent methyltransferases"/>
    <property type="match status" value="1"/>
</dbReference>
<comment type="pathway">
    <text evidence="5">Cofactor biosynthesis; ubiquinone biosynthesis.</text>
</comment>
<dbReference type="UniPathway" id="UPA00232"/>
<evidence type="ECO:0000256" key="6">
    <source>
        <dbReference type="SAM" id="MobiDB-lite"/>
    </source>
</evidence>
<evidence type="ECO:0000256" key="3">
    <source>
        <dbReference type="ARBA" id="ARBA00022688"/>
    </source>
</evidence>
<keyword evidence="5" id="KW-0479">Metal-binding</keyword>
<dbReference type="InterPro" id="IPR029063">
    <property type="entry name" value="SAM-dependent_MTases_sf"/>
</dbReference>
<dbReference type="RefSeq" id="XP_003057245.1">
    <property type="nucleotide sequence ID" value="XM_003057199.1"/>
</dbReference>
<dbReference type="EC" id="2.1.1.114" evidence="5"/>
<feature type="compositionally biased region" description="Low complexity" evidence="6">
    <location>
        <begin position="16"/>
        <end position="30"/>
    </location>
</feature>
<dbReference type="EC" id="2.1.1.64" evidence="5"/>
<sequence>MSSRKAASALARWALTTRSRPTTTTTTTTSAKEPRVASLASSLHRARAHNNASTSESSASTIDTVNRWETEKFERDAALWWNEREGPFAPLHAMNPARLGFIRDVLVNHFQGDVEGGIGISRANRGVEGISRAAGSGSGSASGSGSGSGSGSTRSPPSADAARDARPLAGLRVLDVGCGGGILCESLARMGADVTGIDAGKRNIDIAKKHASLDPAIDAKITYHAAPAEELLASGASFDAVLSMEVVEHVDNPETFVKSLHGLTRPGGAVVMSTLNRTARSYALAIVAAERIMGWVPPGTHEFGKFLTPEELTVLFRRAGLTLREAAGMRYTPGVPLIGGGLKGGSWSLSAGDLAVNYIVYASRPK</sequence>
<accession>C1MP91</accession>
<comment type="catalytic activity">
    <reaction evidence="5">
        <text>a 3,4-dihydroxy-5-(all-trans-polyprenyl)benzoate + S-adenosyl-L-methionine = a 4-hydroxy-3-methoxy-5-(all-trans-polyprenyl)benzoate + S-adenosyl-L-homocysteine + H(+)</text>
        <dbReference type="Rhea" id="RHEA:44452"/>
        <dbReference type="Rhea" id="RHEA-COMP:10930"/>
        <dbReference type="Rhea" id="RHEA-COMP:10931"/>
        <dbReference type="ChEBI" id="CHEBI:15378"/>
        <dbReference type="ChEBI" id="CHEBI:57856"/>
        <dbReference type="ChEBI" id="CHEBI:59789"/>
        <dbReference type="ChEBI" id="CHEBI:64694"/>
        <dbReference type="ChEBI" id="CHEBI:84443"/>
        <dbReference type="EC" id="2.1.1.114"/>
    </reaction>
</comment>
<dbReference type="CDD" id="cd02440">
    <property type="entry name" value="AdoMet_MTases"/>
    <property type="match status" value="1"/>
</dbReference>
<dbReference type="AlphaFoldDB" id="C1MP91"/>
<evidence type="ECO:0000256" key="5">
    <source>
        <dbReference type="HAMAP-Rule" id="MF_03190"/>
    </source>
</evidence>
<keyword evidence="5" id="KW-0496">Mitochondrion</keyword>
<keyword evidence="1 5" id="KW-0489">Methyltransferase</keyword>
<feature type="binding site" evidence="5">
    <location>
        <position position="249"/>
    </location>
    <ligand>
        <name>Mg(2+)</name>
        <dbReference type="ChEBI" id="CHEBI:18420"/>
    </ligand>
</feature>
<evidence type="ECO:0000313" key="7">
    <source>
        <dbReference type="EMBL" id="EEH58890.1"/>
    </source>
</evidence>
<dbReference type="Gene3D" id="3.40.50.150">
    <property type="entry name" value="Vaccinia Virus protein VP39"/>
    <property type="match status" value="1"/>
</dbReference>
<organism evidence="8">
    <name type="scientific">Micromonas pusilla (strain CCMP1545)</name>
    <name type="common">Picoplanktonic green alga</name>
    <dbReference type="NCBI Taxonomy" id="564608"/>
    <lineage>
        <taxon>Eukaryota</taxon>
        <taxon>Viridiplantae</taxon>
        <taxon>Chlorophyta</taxon>
        <taxon>Mamiellophyceae</taxon>
        <taxon>Mamiellales</taxon>
        <taxon>Mamiellaceae</taxon>
        <taxon>Micromonas</taxon>
    </lineage>
</organism>
<feature type="region of interest" description="Disordered" evidence="6">
    <location>
        <begin position="131"/>
        <end position="163"/>
    </location>
</feature>
<comment type="subcellular location">
    <subcellularLocation>
        <location evidence="5">Mitochondrion inner membrane</location>
        <topology evidence="5">Peripheral membrane protein</topology>
        <orientation evidence="5">Matrix side</orientation>
    </subcellularLocation>
</comment>
<dbReference type="eggNOG" id="KOG1270">
    <property type="taxonomic scope" value="Eukaryota"/>
</dbReference>
<feature type="region of interest" description="Disordered" evidence="6">
    <location>
        <begin position="1"/>
        <end position="36"/>
    </location>
</feature>
<dbReference type="HAMAP" id="MF_00472">
    <property type="entry name" value="UbiG"/>
    <property type="match status" value="1"/>
</dbReference>
<protein>
    <recommendedName>
        <fullName evidence="5">Ubiquinone biosynthesis O-methyltransferase, mitochondrial</fullName>
    </recommendedName>
    <alternativeName>
        <fullName evidence="5">3-demethylubiquinol 3-O-methyltransferase</fullName>
        <ecNumber evidence="5">2.1.1.64</ecNumber>
    </alternativeName>
    <alternativeName>
        <fullName evidence="5">3-demethylubiquinone 3-O-methyltransferase</fullName>
        <ecNumber evidence="5">2.1.1.-</ecNumber>
    </alternativeName>
    <alternativeName>
        <fullName evidence="5">Polyprenyldihydroxybenzoate methyltransferase</fullName>
        <ecNumber evidence="5">2.1.1.114</ecNumber>
    </alternativeName>
</protein>
<feature type="binding site" evidence="5">
    <location>
        <position position="248"/>
    </location>
    <ligand>
        <name>Mg(2+)</name>
        <dbReference type="ChEBI" id="CHEBI:18420"/>
    </ligand>
</feature>
<dbReference type="GeneID" id="9682684"/>
<dbReference type="PANTHER" id="PTHR43464:SF19">
    <property type="entry name" value="UBIQUINONE BIOSYNTHESIS O-METHYLTRANSFERASE, MITOCHONDRIAL"/>
    <property type="match status" value="1"/>
</dbReference>
<dbReference type="STRING" id="564608.C1MP91"/>
<keyword evidence="5" id="KW-0460">Magnesium</keyword>
<keyword evidence="4 5" id="KW-0949">S-adenosyl-L-methionine</keyword>
<dbReference type="GO" id="GO:0032259">
    <property type="term" value="P:methylation"/>
    <property type="evidence" value="ECO:0007669"/>
    <property type="project" value="UniProtKB-KW"/>
</dbReference>
<dbReference type="EMBL" id="GG663737">
    <property type="protein sequence ID" value="EEH58890.1"/>
    <property type="molecule type" value="Genomic_DNA"/>
</dbReference>
<feature type="compositionally biased region" description="Low complexity" evidence="6">
    <location>
        <begin position="151"/>
        <end position="160"/>
    </location>
</feature>
<dbReference type="PANTHER" id="PTHR43464">
    <property type="entry name" value="METHYLTRANSFERASE"/>
    <property type="match status" value="1"/>
</dbReference>
<dbReference type="KEGG" id="mpp:MICPUCDRAFT_56189"/>
<dbReference type="Pfam" id="PF13489">
    <property type="entry name" value="Methyltransf_23"/>
    <property type="match status" value="1"/>
</dbReference>
<feature type="binding site" evidence="5">
    <location>
        <position position="177"/>
    </location>
    <ligand>
        <name>S-adenosyl-L-methionine</name>
        <dbReference type="ChEBI" id="CHEBI:59789"/>
    </ligand>
</feature>
<evidence type="ECO:0000313" key="8">
    <source>
        <dbReference type="Proteomes" id="UP000001876"/>
    </source>
</evidence>
<evidence type="ECO:0000256" key="2">
    <source>
        <dbReference type="ARBA" id="ARBA00022679"/>
    </source>
</evidence>
<comment type="function">
    <text evidence="5">O-methyltransferase required for two non-consecutive steps during ubiquinone biosynthesis. Catalyzes the 2 O-methylation of 3,4-dihydroxy-5-(all-trans-polyprenyl)benzoic acid into 4-hydroxy-3-methoxy-5-(all-trans-polyprenyl)benzoic acid. Also catalyzes the last step of ubiquinone biosynthesis by mediating methylation of 3-demethylubiquinone into ubiquinone. Also able to mediate the methylation of 3-demethylubiquinol into ubiquinol.</text>
</comment>
<dbReference type="GO" id="GO:0010420">
    <property type="term" value="F:polyprenyldihydroxybenzoate methyltransferase activity"/>
    <property type="evidence" value="ECO:0007669"/>
    <property type="project" value="UniProtKB-UniRule"/>
</dbReference>
<keyword evidence="5" id="KW-0999">Mitochondrion inner membrane</keyword>
<dbReference type="OMA" id="NEVRHFN"/>
<dbReference type="GO" id="GO:0120537">
    <property type="term" value="F:3-demethylubiquinone 3-O-methyltransferase activity"/>
    <property type="evidence" value="ECO:0007669"/>
    <property type="project" value="RHEA"/>
</dbReference>
<dbReference type="InterPro" id="IPR010233">
    <property type="entry name" value="UbiG_MeTrfase"/>
</dbReference>
<proteinExistence type="inferred from homology"/>
<dbReference type="GO" id="GO:0061542">
    <property type="term" value="F:3-demethylubiquinol 3-O-methyltransferase activity"/>
    <property type="evidence" value="ECO:0007669"/>
    <property type="project" value="UniProtKB-UniRule"/>
</dbReference>
<feature type="binding site" evidence="5">
    <location>
        <position position="244"/>
    </location>
    <ligand>
        <name>S-adenosyl-L-methionine</name>
        <dbReference type="ChEBI" id="CHEBI:59789"/>
    </ligand>
</feature>
<comment type="catalytic activity">
    <reaction evidence="5">
        <text>a 3-demethylubiquinone + S-adenosyl-L-methionine = a ubiquinone + S-adenosyl-L-homocysteine</text>
        <dbReference type="Rhea" id="RHEA:81215"/>
        <dbReference type="Rhea" id="RHEA-COMP:9565"/>
        <dbReference type="Rhea" id="RHEA-COMP:19654"/>
        <dbReference type="ChEBI" id="CHEBI:16389"/>
        <dbReference type="ChEBI" id="CHEBI:57856"/>
        <dbReference type="ChEBI" id="CHEBI:59789"/>
        <dbReference type="ChEBI" id="CHEBI:231825"/>
    </reaction>
</comment>
<comment type="cofactor">
    <cofactor evidence="5">
        <name>Mg(2+)</name>
        <dbReference type="ChEBI" id="CHEBI:18420"/>
    </cofactor>
</comment>
<feature type="binding site" evidence="5">
    <location>
        <position position="98"/>
    </location>
    <ligand>
        <name>S-adenosyl-L-methionine</name>
        <dbReference type="ChEBI" id="CHEBI:59789"/>
    </ligand>
</feature>
<evidence type="ECO:0000256" key="1">
    <source>
        <dbReference type="ARBA" id="ARBA00022603"/>
    </source>
</evidence>
<keyword evidence="2 5" id="KW-0808">Transferase</keyword>
<keyword evidence="3 5" id="KW-0831">Ubiquinone biosynthesis</keyword>
<feature type="compositionally biased region" description="Gly residues" evidence="6">
    <location>
        <begin position="136"/>
        <end position="150"/>
    </location>
</feature>
<dbReference type="NCBIfam" id="TIGR01983">
    <property type="entry name" value="UbiG"/>
    <property type="match status" value="1"/>
</dbReference>
<dbReference type="GO" id="GO:0046872">
    <property type="term" value="F:metal ion binding"/>
    <property type="evidence" value="ECO:0007669"/>
    <property type="project" value="UniProtKB-KW"/>
</dbReference>
<comment type="subunit">
    <text evidence="5">Component of a multi-subunit COQ enzyme complex.</text>
</comment>
<evidence type="ECO:0000256" key="4">
    <source>
        <dbReference type="ARBA" id="ARBA00022691"/>
    </source>
</evidence>
<keyword evidence="5" id="KW-0472">Membrane</keyword>
<dbReference type="OrthoDB" id="3265906at2759"/>
<gene>
    <name evidence="5" type="primary">COQ3</name>
    <name evidence="7" type="ORF">MICPUCDRAFT_56189</name>
</gene>
<dbReference type="Proteomes" id="UP000001876">
    <property type="component" value="Unassembled WGS sequence"/>
</dbReference>
<comment type="catalytic activity">
    <reaction evidence="5">
        <text>a 3-demethylubiquinol + S-adenosyl-L-methionine = a ubiquinol + S-adenosyl-L-homocysteine + H(+)</text>
        <dbReference type="Rhea" id="RHEA:44380"/>
        <dbReference type="Rhea" id="RHEA-COMP:9566"/>
        <dbReference type="Rhea" id="RHEA-COMP:10914"/>
        <dbReference type="ChEBI" id="CHEBI:15378"/>
        <dbReference type="ChEBI" id="CHEBI:17976"/>
        <dbReference type="ChEBI" id="CHEBI:57856"/>
        <dbReference type="ChEBI" id="CHEBI:59789"/>
        <dbReference type="ChEBI" id="CHEBI:84422"/>
        <dbReference type="EC" id="2.1.1.64"/>
    </reaction>
</comment>
<name>C1MP91_MICPC</name>
<feature type="binding site" evidence="5">
    <location>
        <position position="198"/>
    </location>
    <ligand>
        <name>S-adenosyl-L-methionine</name>
        <dbReference type="ChEBI" id="CHEBI:59789"/>
    </ligand>
</feature>